<reference evidence="2 3" key="1">
    <citation type="journal article" date="2016" name="Sci. Rep.">
        <title>The Dendrobium catenatum Lindl. genome sequence provides insights into polysaccharide synthase, floral development and adaptive evolution.</title>
        <authorList>
            <person name="Zhang G.Q."/>
            <person name="Xu Q."/>
            <person name="Bian C."/>
            <person name="Tsai W.C."/>
            <person name="Yeh C.M."/>
            <person name="Liu K.W."/>
            <person name="Yoshida K."/>
            <person name="Zhang L.S."/>
            <person name="Chang S.B."/>
            <person name="Chen F."/>
            <person name="Shi Y."/>
            <person name="Su Y.Y."/>
            <person name="Zhang Y.Q."/>
            <person name="Chen L.J."/>
            <person name="Yin Y."/>
            <person name="Lin M."/>
            <person name="Huang H."/>
            <person name="Deng H."/>
            <person name="Wang Z.W."/>
            <person name="Zhu S.L."/>
            <person name="Zhao X."/>
            <person name="Deng C."/>
            <person name="Niu S.C."/>
            <person name="Huang J."/>
            <person name="Wang M."/>
            <person name="Liu G.H."/>
            <person name="Yang H.J."/>
            <person name="Xiao X.J."/>
            <person name="Hsiao Y.Y."/>
            <person name="Wu W.L."/>
            <person name="Chen Y.Y."/>
            <person name="Mitsuda N."/>
            <person name="Ohme-Takagi M."/>
            <person name="Luo Y.B."/>
            <person name="Van de Peer Y."/>
            <person name="Liu Z.J."/>
        </authorList>
    </citation>
    <scope>NUCLEOTIDE SEQUENCE [LARGE SCALE GENOMIC DNA]</scope>
    <source>
        <tissue evidence="2">The whole plant</tissue>
    </source>
</reference>
<gene>
    <name evidence="2" type="ORF">MA16_Dca013577</name>
</gene>
<organism evidence="2 3">
    <name type="scientific">Dendrobium catenatum</name>
    <dbReference type="NCBI Taxonomy" id="906689"/>
    <lineage>
        <taxon>Eukaryota</taxon>
        <taxon>Viridiplantae</taxon>
        <taxon>Streptophyta</taxon>
        <taxon>Embryophyta</taxon>
        <taxon>Tracheophyta</taxon>
        <taxon>Spermatophyta</taxon>
        <taxon>Magnoliopsida</taxon>
        <taxon>Liliopsida</taxon>
        <taxon>Asparagales</taxon>
        <taxon>Orchidaceae</taxon>
        <taxon>Epidendroideae</taxon>
        <taxon>Malaxideae</taxon>
        <taxon>Dendrobiinae</taxon>
        <taxon>Dendrobium</taxon>
    </lineage>
</organism>
<dbReference type="EMBL" id="KZ503342">
    <property type="protein sequence ID" value="PKU65432.1"/>
    <property type="molecule type" value="Genomic_DNA"/>
</dbReference>
<accession>A0A2I0VPU8</accession>
<protein>
    <submittedName>
        <fullName evidence="2">Uncharacterized protein</fullName>
    </submittedName>
</protein>
<feature type="compositionally biased region" description="Polar residues" evidence="1">
    <location>
        <begin position="67"/>
        <end position="77"/>
    </location>
</feature>
<feature type="region of interest" description="Disordered" evidence="1">
    <location>
        <begin position="1"/>
        <end position="21"/>
    </location>
</feature>
<evidence type="ECO:0000313" key="2">
    <source>
        <dbReference type="EMBL" id="PKU65432.1"/>
    </source>
</evidence>
<dbReference type="Proteomes" id="UP000233837">
    <property type="component" value="Unassembled WGS sequence"/>
</dbReference>
<reference evidence="2 3" key="2">
    <citation type="journal article" date="2017" name="Nature">
        <title>The Apostasia genome and the evolution of orchids.</title>
        <authorList>
            <person name="Zhang G.Q."/>
            <person name="Liu K.W."/>
            <person name="Li Z."/>
            <person name="Lohaus R."/>
            <person name="Hsiao Y.Y."/>
            <person name="Niu S.C."/>
            <person name="Wang J.Y."/>
            <person name="Lin Y.C."/>
            <person name="Xu Q."/>
            <person name="Chen L.J."/>
            <person name="Yoshida K."/>
            <person name="Fujiwara S."/>
            <person name="Wang Z.W."/>
            <person name="Zhang Y.Q."/>
            <person name="Mitsuda N."/>
            <person name="Wang M."/>
            <person name="Liu G.H."/>
            <person name="Pecoraro L."/>
            <person name="Huang H.X."/>
            <person name="Xiao X.J."/>
            <person name="Lin M."/>
            <person name="Wu X.Y."/>
            <person name="Wu W.L."/>
            <person name="Chen Y.Y."/>
            <person name="Chang S.B."/>
            <person name="Sakamoto S."/>
            <person name="Ohme-Takagi M."/>
            <person name="Yagi M."/>
            <person name="Zeng S.J."/>
            <person name="Shen C.Y."/>
            <person name="Yeh C.M."/>
            <person name="Luo Y.B."/>
            <person name="Tsai W.C."/>
            <person name="Van de Peer Y."/>
            <person name="Liu Z.J."/>
        </authorList>
    </citation>
    <scope>NUCLEOTIDE SEQUENCE [LARGE SCALE GENOMIC DNA]</scope>
    <source>
        <tissue evidence="2">The whole plant</tissue>
    </source>
</reference>
<proteinExistence type="predicted"/>
<dbReference type="AlphaFoldDB" id="A0A2I0VPU8"/>
<evidence type="ECO:0000313" key="3">
    <source>
        <dbReference type="Proteomes" id="UP000233837"/>
    </source>
</evidence>
<name>A0A2I0VPU8_9ASPA</name>
<feature type="region of interest" description="Disordered" evidence="1">
    <location>
        <begin position="55"/>
        <end position="77"/>
    </location>
</feature>
<keyword evidence="3" id="KW-1185">Reference proteome</keyword>
<evidence type="ECO:0000256" key="1">
    <source>
        <dbReference type="SAM" id="MobiDB-lite"/>
    </source>
</evidence>
<sequence length="113" mass="12147">MLEEHRSDDEDTSESEGGIRVGLARIWDRSSEEWMMGCWLAADGESWVVSREESEGICGSGGGRGPTNRSSSSMLISSAEGSCSSGLVARACIGSKGTTPEWPDWELAAMVDW</sequence>